<evidence type="ECO:0000259" key="5">
    <source>
        <dbReference type="PROSITE" id="PS50977"/>
    </source>
</evidence>
<evidence type="ECO:0000313" key="6">
    <source>
        <dbReference type="EMBL" id="MCO6159787.1"/>
    </source>
</evidence>
<reference evidence="6 7" key="1">
    <citation type="submission" date="2022-06" db="EMBL/GenBank/DDBJ databases">
        <title>Whole-genome of Asaia lannensis strain LMG 27011T.</title>
        <authorList>
            <person name="Sombolestani A."/>
        </authorList>
    </citation>
    <scope>NUCLEOTIDE SEQUENCE [LARGE SCALE GENOMIC DNA]</scope>
    <source>
        <strain evidence="6 7">NBRC 102526</strain>
    </source>
</reference>
<sequence>MSTPDDRHSRRRLATRQRISNIATALFAEKGFDAVTIDAVAEAADVGRMTVFNHFARKEDLFFDREPALRQMLRETLAGYTSPHPLEALRQLAHRLIAEEAPFLRFSSQTLEFARTLAASETLKSRARAFRDEMAEDIRLGLIDALDRAPTDPAPALAASLIVAGWATAYSEALKAFARDKNSKSAQLLFLSLVDTSTAAALYILR</sequence>
<evidence type="ECO:0000256" key="4">
    <source>
        <dbReference type="PROSITE-ProRule" id="PRU00335"/>
    </source>
</evidence>
<evidence type="ECO:0000256" key="3">
    <source>
        <dbReference type="ARBA" id="ARBA00023163"/>
    </source>
</evidence>
<gene>
    <name evidence="6" type="ORF">NF685_07085</name>
</gene>
<dbReference type="RefSeq" id="WP_252849125.1">
    <property type="nucleotide sequence ID" value="NZ_BAPW01000010.1"/>
</dbReference>
<proteinExistence type="predicted"/>
<organism evidence="6 7">
    <name type="scientific">Asaia lannensis NBRC 102526</name>
    <dbReference type="NCBI Taxonomy" id="1307926"/>
    <lineage>
        <taxon>Bacteria</taxon>
        <taxon>Pseudomonadati</taxon>
        <taxon>Pseudomonadota</taxon>
        <taxon>Alphaproteobacteria</taxon>
        <taxon>Acetobacterales</taxon>
        <taxon>Acetobacteraceae</taxon>
        <taxon>Asaia</taxon>
    </lineage>
</organism>
<dbReference type="Pfam" id="PF00440">
    <property type="entry name" value="TetR_N"/>
    <property type="match status" value="1"/>
</dbReference>
<dbReference type="PROSITE" id="PS50977">
    <property type="entry name" value="HTH_TETR_2"/>
    <property type="match status" value="1"/>
</dbReference>
<name>A0ABT1CFZ6_9PROT</name>
<dbReference type="SUPFAM" id="SSF46689">
    <property type="entry name" value="Homeodomain-like"/>
    <property type="match status" value="1"/>
</dbReference>
<accession>A0ABT1CFZ6</accession>
<dbReference type="PRINTS" id="PR00455">
    <property type="entry name" value="HTHTETR"/>
</dbReference>
<feature type="domain" description="HTH tetR-type" evidence="5">
    <location>
        <begin position="13"/>
        <end position="73"/>
    </location>
</feature>
<dbReference type="Proteomes" id="UP001523401">
    <property type="component" value="Unassembled WGS sequence"/>
</dbReference>
<dbReference type="PANTHER" id="PTHR30055:SF234">
    <property type="entry name" value="HTH-TYPE TRANSCRIPTIONAL REGULATOR BETI"/>
    <property type="match status" value="1"/>
</dbReference>
<evidence type="ECO:0000313" key="7">
    <source>
        <dbReference type="Proteomes" id="UP001523401"/>
    </source>
</evidence>
<keyword evidence="3" id="KW-0804">Transcription</keyword>
<dbReference type="EMBL" id="JAMXQU010000004">
    <property type="protein sequence ID" value="MCO6159787.1"/>
    <property type="molecule type" value="Genomic_DNA"/>
</dbReference>
<dbReference type="InterPro" id="IPR009057">
    <property type="entry name" value="Homeodomain-like_sf"/>
</dbReference>
<keyword evidence="2 4" id="KW-0238">DNA-binding</keyword>
<dbReference type="InterPro" id="IPR050109">
    <property type="entry name" value="HTH-type_TetR-like_transc_reg"/>
</dbReference>
<dbReference type="Gene3D" id="1.10.357.10">
    <property type="entry name" value="Tetracycline Repressor, domain 2"/>
    <property type="match status" value="1"/>
</dbReference>
<keyword evidence="7" id="KW-1185">Reference proteome</keyword>
<keyword evidence="1" id="KW-0805">Transcription regulation</keyword>
<dbReference type="InterPro" id="IPR001647">
    <property type="entry name" value="HTH_TetR"/>
</dbReference>
<feature type="DNA-binding region" description="H-T-H motif" evidence="4">
    <location>
        <begin position="36"/>
        <end position="55"/>
    </location>
</feature>
<evidence type="ECO:0000256" key="2">
    <source>
        <dbReference type="ARBA" id="ARBA00023125"/>
    </source>
</evidence>
<evidence type="ECO:0000256" key="1">
    <source>
        <dbReference type="ARBA" id="ARBA00023015"/>
    </source>
</evidence>
<dbReference type="PANTHER" id="PTHR30055">
    <property type="entry name" value="HTH-TYPE TRANSCRIPTIONAL REGULATOR RUTR"/>
    <property type="match status" value="1"/>
</dbReference>
<comment type="caution">
    <text evidence="6">The sequence shown here is derived from an EMBL/GenBank/DDBJ whole genome shotgun (WGS) entry which is preliminary data.</text>
</comment>
<protein>
    <submittedName>
        <fullName evidence="6">TetR family transcriptional regulator</fullName>
    </submittedName>
</protein>